<keyword evidence="3" id="KW-1185">Reference proteome</keyword>
<dbReference type="RefSeq" id="WP_014218036.1">
    <property type="nucleotide sequence ID" value="NZ_LWBO01000020.1"/>
</dbReference>
<gene>
    <name evidence="2" type="ORF">A4D02_33580</name>
</gene>
<evidence type="ECO:0000259" key="1">
    <source>
        <dbReference type="SMART" id="SM00867"/>
    </source>
</evidence>
<dbReference type="InterPro" id="IPR036761">
    <property type="entry name" value="TTHA0802/YceI-like_sf"/>
</dbReference>
<proteinExistence type="predicted"/>
<evidence type="ECO:0000313" key="2">
    <source>
        <dbReference type="EMBL" id="OQP45397.1"/>
    </source>
</evidence>
<name>A0ABX3NTM0_9BACT</name>
<dbReference type="Proteomes" id="UP000192277">
    <property type="component" value="Unassembled WGS sequence"/>
</dbReference>
<dbReference type="PANTHER" id="PTHR34406">
    <property type="entry name" value="PROTEIN YCEI"/>
    <property type="match status" value="1"/>
</dbReference>
<protein>
    <recommendedName>
        <fullName evidence="1">Lipid/polyisoprenoid-binding YceI-like domain-containing protein</fullName>
    </recommendedName>
</protein>
<dbReference type="InterPro" id="IPR007372">
    <property type="entry name" value="Lipid/polyisoprenoid-bd_YceI"/>
</dbReference>
<accession>A0ABX3NTM0</accession>
<feature type="domain" description="Lipid/polyisoprenoid-binding YceI-like" evidence="1">
    <location>
        <begin position="5"/>
        <end position="172"/>
    </location>
</feature>
<organism evidence="2 3">
    <name type="scientific">Niastella koreensis</name>
    <dbReference type="NCBI Taxonomy" id="354356"/>
    <lineage>
        <taxon>Bacteria</taxon>
        <taxon>Pseudomonadati</taxon>
        <taxon>Bacteroidota</taxon>
        <taxon>Chitinophagia</taxon>
        <taxon>Chitinophagales</taxon>
        <taxon>Chitinophagaceae</taxon>
        <taxon>Niastella</taxon>
    </lineage>
</organism>
<evidence type="ECO:0000313" key="3">
    <source>
        <dbReference type="Proteomes" id="UP000192277"/>
    </source>
</evidence>
<dbReference type="EMBL" id="LWBO01000020">
    <property type="protein sequence ID" value="OQP45397.1"/>
    <property type="molecule type" value="Genomic_DNA"/>
</dbReference>
<dbReference type="Gene3D" id="2.40.128.110">
    <property type="entry name" value="Lipid/polyisoprenoid-binding, YceI-like"/>
    <property type="match status" value="1"/>
</dbReference>
<reference evidence="2 3" key="1">
    <citation type="submission" date="2016-04" db="EMBL/GenBank/DDBJ databases">
        <authorList>
            <person name="Chen L."/>
            <person name="Zhuang W."/>
            <person name="Wang G."/>
        </authorList>
    </citation>
    <scope>NUCLEOTIDE SEQUENCE [LARGE SCALE GENOMIC DNA]</scope>
    <source>
        <strain evidence="3">GR20</strain>
    </source>
</reference>
<dbReference type="SUPFAM" id="SSF101874">
    <property type="entry name" value="YceI-like"/>
    <property type="match status" value="1"/>
</dbReference>
<dbReference type="Pfam" id="PF04264">
    <property type="entry name" value="YceI"/>
    <property type="match status" value="1"/>
</dbReference>
<comment type="caution">
    <text evidence="2">The sequence shown here is derived from an EMBL/GenBank/DDBJ whole genome shotgun (WGS) entry which is preliminary data.</text>
</comment>
<dbReference type="PANTHER" id="PTHR34406:SF1">
    <property type="entry name" value="PROTEIN YCEI"/>
    <property type="match status" value="1"/>
</dbReference>
<dbReference type="SMART" id="SM00867">
    <property type="entry name" value="YceI"/>
    <property type="match status" value="1"/>
</dbReference>
<sequence length="174" mass="19325">MATITWQIDAGHSQIGFKVKHLGIANVSGVFKDFSGEMVSDGDVFDQAKVCFSIDVNTIDTNNAQRDEHLKSDLFFDVKRFPGIMFSGKLVPRGEEYQLVGDMTILDTTKPVMLDVLFTGAGTGRFGEKRAGFEVIGKIRRKDFGLNFHLLNEAGDIVVGEEVKLTADIEMFRK</sequence>